<dbReference type="OrthoDB" id="7831909at2"/>
<dbReference type="InterPro" id="IPR012433">
    <property type="entry name" value="Imm11"/>
</dbReference>
<gene>
    <name evidence="2" type="ORF">ROA7450_03612</name>
</gene>
<evidence type="ECO:0000259" key="1">
    <source>
        <dbReference type="Pfam" id="PF07791"/>
    </source>
</evidence>
<reference evidence="2 3" key="1">
    <citation type="submission" date="2017-03" db="EMBL/GenBank/DDBJ databases">
        <authorList>
            <person name="Afonso C.L."/>
            <person name="Miller P.J."/>
            <person name="Scott M.A."/>
            <person name="Spackman E."/>
            <person name="Goraichik I."/>
            <person name="Dimitrov K.M."/>
            <person name="Suarez D.L."/>
            <person name="Swayne D.E."/>
        </authorList>
    </citation>
    <scope>NUCLEOTIDE SEQUENCE [LARGE SCALE GENOMIC DNA]</scope>
    <source>
        <strain evidence="2 3">CECT 7450</strain>
    </source>
</reference>
<dbReference type="EMBL" id="FWFX01000014">
    <property type="protein sequence ID" value="SLN67521.1"/>
    <property type="molecule type" value="Genomic_DNA"/>
</dbReference>
<dbReference type="RefSeq" id="WP_085807278.1">
    <property type="nucleotide sequence ID" value="NZ_FWFX01000014.1"/>
</dbReference>
<organism evidence="2 3">
    <name type="scientific">Roseovarius albus</name>
    <dbReference type="NCBI Taxonomy" id="1247867"/>
    <lineage>
        <taxon>Bacteria</taxon>
        <taxon>Pseudomonadati</taxon>
        <taxon>Pseudomonadota</taxon>
        <taxon>Alphaproteobacteria</taxon>
        <taxon>Rhodobacterales</taxon>
        <taxon>Roseobacteraceae</taxon>
        <taxon>Roseovarius</taxon>
    </lineage>
</organism>
<dbReference type="Proteomes" id="UP000193061">
    <property type="component" value="Unassembled WGS sequence"/>
</dbReference>
<evidence type="ECO:0000313" key="3">
    <source>
        <dbReference type="Proteomes" id="UP000193061"/>
    </source>
</evidence>
<feature type="domain" description="Immunity MXAN-0049 protein" evidence="1">
    <location>
        <begin position="81"/>
        <end position="203"/>
    </location>
</feature>
<dbReference type="Pfam" id="PF07791">
    <property type="entry name" value="Imm11"/>
    <property type="match status" value="1"/>
</dbReference>
<dbReference type="AlphaFoldDB" id="A0A1X7A0W7"/>
<evidence type="ECO:0000313" key="2">
    <source>
        <dbReference type="EMBL" id="SLN67521.1"/>
    </source>
</evidence>
<keyword evidence="3" id="KW-1185">Reference proteome</keyword>
<accession>A0A1X7A0W7</accession>
<protein>
    <recommendedName>
        <fullName evidence="1">Immunity MXAN-0049 protein domain-containing protein</fullName>
    </recommendedName>
</protein>
<proteinExistence type="predicted"/>
<name>A0A1X7A0W7_9RHOB</name>
<sequence>MIYRPFVERERFDTGLWWSDNPYEEVSQANPRQTMNLDILLADPLTEKNKAFVARHWAVVSGEIDRLGDAFQGFDTRDIVVGGNVAQAIDKLEPGVHDLIPIPNVWSLGSQQRVERKFYFLNIYATTRTVIMEKSDTSGGIRKTDGKRWKSLSAIAPECCHVLAEAADGRHLWRDDLTRAVFMSDTLVRALNEAGVRGFEYMETTVITH</sequence>